<sequence length="126" mass="14181">MSYKHKERVLQSLRQIENSILLLQEWNAGLKSADDYLLSPEGMKNLAASCMLVEAIGEAYKKIDVMTDGALLPLFPSVPWKAVKGIRDHIAHGYFEIDADVIYETVKNDLGPLLDATRFFLEEVAK</sequence>
<keyword evidence="3" id="KW-0540">Nuclease</keyword>
<keyword evidence="5" id="KW-0378">Hydrolase</keyword>
<dbReference type="Proteomes" id="UP000823860">
    <property type="component" value="Unassembled WGS sequence"/>
</dbReference>
<dbReference type="GO" id="GO:0016787">
    <property type="term" value="F:hydrolase activity"/>
    <property type="evidence" value="ECO:0007669"/>
    <property type="project" value="UniProtKB-KW"/>
</dbReference>
<evidence type="ECO:0000256" key="3">
    <source>
        <dbReference type="ARBA" id="ARBA00022722"/>
    </source>
</evidence>
<evidence type="ECO:0000256" key="4">
    <source>
        <dbReference type="ARBA" id="ARBA00022741"/>
    </source>
</evidence>
<dbReference type="GO" id="GO:0004540">
    <property type="term" value="F:RNA nuclease activity"/>
    <property type="evidence" value="ECO:0007669"/>
    <property type="project" value="InterPro"/>
</dbReference>
<keyword evidence="2" id="KW-1277">Toxin-antitoxin system</keyword>
<dbReference type="PANTHER" id="PTHR34139">
    <property type="entry name" value="UPF0331 PROTEIN MJ0127"/>
    <property type="match status" value="1"/>
</dbReference>
<evidence type="ECO:0000313" key="6">
    <source>
        <dbReference type="EMBL" id="HJA84520.1"/>
    </source>
</evidence>
<name>A0A9D2HS61_9BACE</name>
<dbReference type="GO" id="GO:0110001">
    <property type="term" value="C:toxin-antitoxin complex"/>
    <property type="evidence" value="ECO:0007669"/>
    <property type="project" value="InterPro"/>
</dbReference>
<dbReference type="AlphaFoldDB" id="A0A9D2HS61"/>
<dbReference type="EMBL" id="DWZE01000136">
    <property type="protein sequence ID" value="HJA84520.1"/>
    <property type="molecule type" value="Genomic_DNA"/>
</dbReference>
<proteinExistence type="predicted"/>
<comment type="caution">
    <text evidence="6">The sequence shown here is derived from an EMBL/GenBank/DDBJ whole genome shotgun (WGS) entry which is preliminary data.</text>
</comment>
<keyword evidence="4" id="KW-0547">Nucleotide-binding</keyword>
<evidence type="ECO:0000256" key="5">
    <source>
        <dbReference type="ARBA" id="ARBA00022801"/>
    </source>
</evidence>
<dbReference type="PANTHER" id="PTHR34139:SF1">
    <property type="entry name" value="RNASE MJ1380-RELATED"/>
    <property type="match status" value="1"/>
</dbReference>
<reference evidence="6" key="2">
    <citation type="submission" date="2021-04" db="EMBL/GenBank/DDBJ databases">
        <authorList>
            <person name="Gilroy R."/>
        </authorList>
    </citation>
    <scope>NUCLEOTIDE SEQUENCE</scope>
    <source>
        <strain evidence="6">ChiHecec1B25-7008</strain>
    </source>
</reference>
<organism evidence="6 7">
    <name type="scientific">Candidatus Bacteroides intestinavium</name>
    <dbReference type="NCBI Taxonomy" id="2838469"/>
    <lineage>
        <taxon>Bacteria</taxon>
        <taxon>Pseudomonadati</taxon>
        <taxon>Bacteroidota</taxon>
        <taxon>Bacteroidia</taxon>
        <taxon>Bacteroidales</taxon>
        <taxon>Bacteroidaceae</taxon>
        <taxon>Bacteroides</taxon>
    </lineage>
</organism>
<reference evidence="6" key="1">
    <citation type="journal article" date="2021" name="PeerJ">
        <title>Extensive microbial diversity within the chicken gut microbiome revealed by metagenomics and culture.</title>
        <authorList>
            <person name="Gilroy R."/>
            <person name="Ravi A."/>
            <person name="Getino M."/>
            <person name="Pursley I."/>
            <person name="Horton D.L."/>
            <person name="Alikhan N.F."/>
            <person name="Baker D."/>
            <person name="Gharbi K."/>
            <person name="Hall N."/>
            <person name="Watson M."/>
            <person name="Adriaenssens E.M."/>
            <person name="Foster-Nyarko E."/>
            <person name="Jarju S."/>
            <person name="Secka A."/>
            <person name="Antonio M."/>
            <person name="Oren A."/>
            <person name="Chaudhuri R.R."/>
            <person name="La Ragione R."/>
            <person name="Hildebrand F."/>
            <person name="Pallen M.J."/>
        </authorList>
    </citation>
    <scope>NUCLEOTIDE SEQUENCE</scope>
    <source>
        <strain evidence="6">ChiHecec1B25-7008</strain>
    </source>
</reference>
<evidence type="ECO:0000313" key="7">
    <source>
        <dbReference type="Proteomes" id="UP000823860"/>
    </source>
</evidence>
<keyword evidence="1" id="KW-0597">Phosphoprotein</keyword>
<dbReference type="InterPro" id="IPR008201">
    <property type="entry name" value="HepT-like"/>
</dbReference>
<dbReference type="GO" id="GO:0000166">
    <property type="term" value="F:nucleotide binding"/>
    <property type="evidence" value="ECO:0007669"/>
    <property type="project" value="UniProtKB-KW"/>
</dbReference>
<dbReference type="InterPro" id="IPR051813">
    <property type="entry name" value="HepT_RNase_toxin"/>
</dbReference>
<evidence type="ECO:0000256" key="2">
    <source>
        <dbReference type="ARBA" id="ARBA00022649"/>
    </source>
</evidence>
<protein>
    <submittedName>
        <fullName evidence="6">DUF86 domain-containing protein</fullName>
    </submittedName>
</protein>
<gene>
    <name evidence="6" type="ORF">H9785_11220</name>
</gene>
<dbReference type="Pfam" id="PF01934">
    <property type="entry name" value="HepT-like"/>
    <property type="match status" value="1"/>
</dbReference>
<evidence type="ECO:0000256" key="1">
    <source>
        <dbReference type="ARBA" id="ARBA00022553"/>
    </source>
</evidence>
<accession>A0A9D2HS61</accession>